<evidence type="ECO:0000313" key="7">
    <source>
        <dbReference type="EMBL" id="SMP75027.1"/>
    </source>
</evidence>
<evidence type="ECO:0000259" key="6">
    <source>
        <dbReference type="PROSITE" id="PS51900"/>
    </source>
</evidence>
<evidence type="ECO:0000259" key="5">
    <source>
        <dbReference type="PROSITE" id="PS51898"/>
    </source>
</evidence>
<dbReference type="Proteomes" id="UP001158049">
    <property type="component" value="Unassembled WGS sequence"/>
</dbReference>
<evidence type="ECO:0000256" key="2">
    <source>
        <dbReference type="ARBA" id="ARBA00023125"/>
    </source>
</evidence>
<dbReference type="InterPro" id="IPR002104">
    <property type="entry name" value="Integrase_catalytic"/>
</dbReference>
<dbReference type="InterPro" id="IPR011010">
    <property type="entry name" value="DNA_brk_join_enz"/>
</dbReference>
<evidence type="ECO:0000256" key="3">
    <source>
        <dbReference type="ARBA" id="ARBA00023172"/>
    </source>
</evidence>
<keyword evidence="8" id="KW-1185">Reference proteome</keyword>
<feature type="domain" description="Tyr recombinase" evidence="5">
    <location>
        <begin position="152"/>
        <end position="349"/>
    </location>
</feature>
<keyword evidence="3" id="KW-0233">DNA recombination</keyword>
<dbReference type="InterPro" id="IPR044068">
    <property type="entry name" value="CB"/>
</dbReference>
<proteinExistence type="predicted"/>
<dbReference type="PROSITE" id="PS51900">
    <property type="entry name" value="CB"/>
    <property type="match status" value="1"/>
</dbReference>
<dbReference type="Gene3D" id="1.10.443.10">
    <property type="entry name" value="Intergrase catalytic core"/>
    <property type="match status" value="1"/>
</dbReference>
<dbReference type="EMBL" id="FXUL01000022">
    <property type="protein sequence ID" value="SMP75027.1"/>
    <property type="molecule type" value="Genomic_DNA"/>
</dbReference>
<dbReference type="Pfam" id="PF00589">
    <property type="entry name" value="Phage_integrase"/>
    <property type="match status" value="1"/>
</dbReference>
<comment type="caution">
    <text evidence="7">The sequence shown here is derived from an EMBL/GenBank/DDBJ whole genome shotgun (WGS) entry which is preliminary data.</text>
</comment>
<accession>A0ABY1QPI4</accession>
<dbReference type="SUPFAM" id="SSF56349">
    <property type="entry name" value="DNA breaking-rejoining enzymes"/>
    <property type="match status" value="1"/>
</dbReference>
<gene>
    <name evidence="7" type="ORF">SAMN06295970_12216</name>
</gene>
<dbReference type="CDD" id="cd00397">
    <property type="entry name" value="DNA_BRE_C"/>
    <property type="match status" value="1"/>
</dbReference>
<sequence>MTKNLTLFDIGAADLEASLNRAFEAWVVHRANSQSRAKSERPLSDESVNVYREMWQAFAKFCAERNLDLRDIAVSDLEVFLTVRGTGPDPEHPRQTTRGGNLSARYANRYLVLVQKVTQFQARVDGEETNRAAALLRERPEYRYAEAADKDPPPEYLDEMQARLLIAYLTRAPQPDSNEKMTWKTVRDRTAVALMLGAGLAPGDVRSLKLDGVITVGGRRAGVPWKLALEGNGNSPARETPVADWAGRQLAFWLRIRAQQGIPGDYLFPSTMNGTQWSHTRCFEASRDVLEGAKLGKDAGGLFKLRHTFALRQLRKGKSEEDVARWLGLLDINSMTRYRRIVIGYQDVV</sequence>
<evidence type="ECO:0000256" key="4">
    <source>
        <dbReference type="PROSITE-ProRule" id="PRU01248"/>
    </source>
</evidence>
<evidence type="ECO:0000313" key="8">
    <source>
        <dbReference type="Proteomes" id="UP001158049"/>
    </source>
</evidence>
<keyword evidence="2 4" id="KW-0238">DNA-binding</keyword>
<feature type="domain" description="Core-binding (CB)" evidence="6">
    <location>
        <begin position="17"/>
        <end position="122"/>
    </location>
</feature>
<name>A0ABY1QPI4_9BURK</name>
<dbReference type="InterPro" id="IPR013762">
    <property type="entry name" value="Integrase-like_cat_sf"/>
</dbReference>
<dbReference type="PROSITE" id="PS51898">
    <property type="entry name" value="TYR_RECOMBINASE"/>
    <property type="match status" value="1"/>
</dbReference>
<organism evidence="7 8">
    <name type="scientific">Noviherbaspirillum suwonense</name>
    <dbReference type="NCBI Taxonomy" id="1224511"/>
    <lineage>
        <taxon>Bacteria</taxon>
        <taxon>Pseudomonadati</taxon>
        <taxon>Pseudomonadota</taxon>
        <taxon>Betaproteobacteria</taxon>
        <taxon>Burkholderiales</taxon>
        <taxon>Oxalobacteraceae</taxon>
        <taxon>Noviherbaspirillum</taxon>
    </lineage>
</organism>
<evidence type="ECO:0000256" key="1">
    <source>
        <dbReference type="ARBA" id="ARBA00022908"/>
    </source>
</evidence>
<keyword evidence="1" id="KW-0229">DNA integration</keyword>
<protein>
    <submittedName>
        <fullName evidence="7">Site-specific recombinase XerD</fullName>
    </submittedName>
</protein>
<dbReference type="RefSeq" id="WP_283444552.1">
    <property type="nucleotide sequence ID" value="NZ_FXUL01000022.1"/>
</dbReference>
<reference evidence="7 8" key="1">
    <citation type="submission" date="2017-05" db="EMBL/GenBank/DDBJ databases">
        <authorList>
            <person name="Varghese N."/>
            <person name="Submissions S."/>
        </authorList>
    </citation>
    <scope>NUCLEOTIDE SEQUENCE [LARGE SCALE GENOMIC DNA]</scope>
    <source>
        <strain evidence="7 8">DSM 26001</strain>
    </source>
</reference>